<dbReference type="OrthoDB" id="3194843at2"/>
<accession>A0A3N0AW07</accession>
<proteinExistence type="predicted"/>
<gene>
    <name evidence="1" type="ORF">DMP06_07930</name>
</gene>
<dbReference type="EMBL" id="QIBX01000014">
    <property type="protein sequence ID" value="RNL39047.1"/>
    <property type="molecule type" value="Genomic_DNA"/>
</dbReference>
<dbReference type="Proteomes" id="UP000269591">
    <property type="component" value="Unassembled WGS sequence"/>
</dbReference>
<evidence type="ECO:0008006" key="3">
    <source>
        <dbReference type="Google" id="ProtNLM"/>
    </source>
</evidence>
<dbReference type="AlphaFoldDB" id="A0A3N0AW07"/>
<evidence type="ECO:0000313" key="1">
    <source>
        <dbReference type="EMBL" id="RNL39047.1"/>
    </source>
</evidence>
<organism evidence="1 2">
    <name type="scientific">Slackia equolifaciens</name>
    <dbReference type="NCBI Taxonomy" id="498718"/>
    <lineage>
        <taxon>Bacteria</taxon>
        <taxon>Bacillati</taxon>
        <taxon>Actinomycetota</taxon>
        <taxon>Coriobacteriia</taxon>
        <taxon>Eggerthellales</taxon>
        <taxon>Eggerthellaceae</taxon>
        <taxon>Slackia</taxon>
    </lineage>
</organism>
<sequence length="187" mass="19205">MAREKGSVRIGPVSVFALVVILGLAVLAVLSAATAQASHTEAQAQADFTRSSYVNDAAAAQALADIDAALADAALAQEAAAADADAVLAQEAAAADADGRGDASAYDIDAAMSAVSAVLPQGQVADGCAVESFVDGTAVRMTFSTEDGRTLDVELAVRDDLTYSLERWVVTTAWNQEPEETKLWQSG</sequence>
<reference evidence="2" key="1">
    <citation type="submission" date="2018-05" db="EMBL/GenBank/DDBJ databases">
        <title>Genome Sequencing of selected type strains of the family Eggerthellaceae.</title>
        <authorList>
            <person name="Danylec N."/>
            <person name="Stoll D.A."/>
            <person name="Doetsch A."/>
            <person name="Huch M."/>
        </authorList>
    </citation>
    <scope>NUCLEOTIDE SEQUENCE [LARGE SCALE GENOMIC DNA]</scope>
    <source>
        <strain evidence="2">DSM 24851</strain>
    </source>
</reference>
<protein>
    <recommendedName>
        <fullName evidence="3">S4A5 electrogenic sodium bicarbonate cotransporter 4</fullName>
    </recommendedName>
</protein>
<comment type="caution">
    <text evidence="1">The sequence shown here is derived from an EMBL/GenBank/DDBJ whole genome shotgun (WGS) entry which is preliminary data.</text>
</comment>
<evidence type="ECO:0000313" key="2">
    <source>
        <dbReference type="Proteomes" id="UP000269591"/>
    </source>
</evidence>
<keyword evidence="2" id="KW-1185">Reference proteome</keyword>
<dbReference type="RefSeq" id="WP_123209202.1">
    <property type="nucleotide sequence ID" value="NZ_JBHTHO010000017.1"/>
</dbReference>
<name>A0A3N0AW07_9ACTN</name>